<protein>
    <submittedName>
        <fullName evidence="1">Uncharacterized protein</fullName>
    </submittedName>
</protein>
<evidence type="ECO:0000313" key="2">
    <source>
        <dbReference type="Proteomes" id="UP000799441"/>
    </source>
</evidence>
<dbReference type="OrthoDB" id="4191831at2759"/>
<evidence type="ECO:0000313" key="1">
    <source>
        <dbReference type="EMBL" id="KAF2723707.1"/>
    </source>
</evidence>
<gene>
    <name evidence="1" type="ORF">K431DRAFT_344586</name>
</gene>
<name>A0A9P4QAN6_9PEZI</name>
<reference evidence="1" key="1">
    <citation type="journal article" date="2020" name="Stud. Mycol.">
        <title>101 Dothideomycetes genomes: a test case for predicting lifestyles and emergence of pathogens.</title>
        <authorList>
            <person name="Haridas S."/>
            <person name="Albert R."/>
            <person name="Binder M."/>
            <person name="Bloem J."/>
            <person name="Labutti K."/>
            <person name="Salamov A."/>
            <person name="Andreopoulos B."/>
            <person name="Baker S."/>
            <person name="Barry K."/>
            <person name="Bills G."/>
            <person name="Bluhm B."/>
            <person name="Cannon C."/>
            <person name="Castanera R."/>
            <person name="Culley D."/>
            <person name="Daum C."/>
            <person name="Ezra D."/>
            <person name="Gonzalez J."/>
            <person name="Henrissat B."/>
            <person name="Kuo A."/>
            <person name="Liang C."/>
            <person name="Lipzen A."/>
            <person name="Lutzoni F."/>
            <person name="Magnuson J."/>
            <person name="Mondo S."/>
            <person name="Nolan M."/>
            <person name="Ohm R."/>
            <person name="Pangilinan J."/>
            <person name="Park H.-J."/>
            <person name="Ramirez L."/>
            <person name="Alfaro M."/>
            <person name="Sun H."/>
            <person name="Tritt A."/>
            <person name="Yoshinaga Y."/>
            <person name="Zwiers L.-H."/>
            <person name="Turgeon B."/>
            <person name="Goodwin S."/>
            <person name="Spatafora J."/>
            <person name="Crous P."/>
            <person name="Grigoriev I."/>
        </authorList>
    </citation>
    <scope>NUCLEOTIDE SEQUENCE</scope>
    <source>
        <strain evidence="1">CBS 116435</strain>
    </source>
</reference>
<accession>A0A9P4QAN6</accession>
<sequence>MTGRQISLPRLCLDIIDLVTHLQDLDVSSDYFRYPEFCAGLRERVNKGGLQSLQSSSLCLDLPRLDPSGIDAVQYWEDALLTPFLATNIKFIAAVMTLSPQIVSQLHISSLTRLVLHHSQAGHFDLSGLLTTTPSLFYLEYHALVDYGWLNEAHWSKQNPRPSYGLEALLDALHHVSDTLKELVTSQIIYEDCPRFHTSYGADYELPFRVHEEMSKLEHLHALSIPYASLLGWRCKPDQDWVWRNILPPSLRQINLTDDPTENILIDRWTDESLMPVFSGLLA</sequence>
<proteinExistence type="predicted"/>
<organism evidence="1 2">
    <name type="scientific">Polychaeton citri CBS 116435</name>
    <dbReference type="NCBI Taxonomy" id="1314669"/>
    <lineage>
        <taxon>Eukaryota</taxon>
        <taxon>Fungi</taxon>
        <taxon>Dikarya</taxon>
        <taxon>Ascomycota</taxon>
        <taxon>Pezizomycotina</taxon>
        <taxon>Dothideomycetes</taxon>
        <taxon>Dothideomycetidae</taxon>
        <taxon>Capnodiales</taxon>
        <taxon>Capnodiaceae</taxon>
        <taxon>Polychaeton</taxon>
    </lineage>
</organism>
<dbReference type="AlphaFoldDB" id="A0A9P4QAN6"/>
<keyword evidence="2" id="KW-1185">Reference proteome</keyword>
<dbReference type="EMBL" id="MU003775">
    <property type="protein sequence ID" value="KAF2723707.1"/>
    <property type="molecule type" value="Genomic_DNA"/>
</dbReference>
<comment type="caution">
    <text evidence="1">The sequence shown here is derived from an EMBL/GenBank/DDBJ whole genome shotgun (WGS) entry which is preliminary data.</text>
</comment>
<dbReference type="Proteomes" id="UP000799441">
    <property type="component" value="Unassembled WGS sequence"/>
</dbReference>